<sequence>MLKKILNHIHTILLLIGIGFISYSLFLINEITGFLGTGVLLILLAMLINLENTTK</sequence>
<name>A0A8S5N9H5_9CAUD</name>
<dbReference type="EMBL" id="BK015103">
    <property type="protein sequence ID" value="DAD91100.1"/>
    <property type="molecule type" value="Genomic_DNA"/>
</dbReference>
<accession>A0A8S5N9H5</accession>
<organism evidence="2">
    <name type="scientific">Siphoviridae sp. ctkTE1</name>
    <dbReference type="NCBI Taxonomy" id="2826444"/>
    <lineage>
        <taxon>Viruses</taxon>
        <taxon>Duplodnaviria</taxon>
        <taxon>Heunggongvirae</taxon>
        <taxon>Uroviricota</taxon>
        <taxon>Caudoviricetes</taxon>
    </lineage>
</organism>
<keyword evidence="1" id="KW-1133">Transmembrane helix</keyword>
<keyword evidence="1" id="KW-0812">Transmembrane</keyword>
<reference evidence="2" key="1">
    <citation type="journal article" date="2021" name="Proc. Natl. Acad. Sci. U.S.A.">
        <title>A Catalog of Tens of Thousands of Viruses from Human Metagenomes Reveals Hidden Associations with Chronic Diseases.</title>
        <authorList>
            <person name="Tisza M.J."/>
            <person name="Buck C.B."/>
        </authorList>
    </citation>
    <scope>NUCLEOTIDE SEQUENCE</scope>
    <source>
        <strain evidence="2">CtkTE1</strain>
    </source>
</reference>
<keyword evidence="1" id="KW-0472">Membrane</keyword>
<feature type="transmembrane region" description="Helical" evidence="1">
    <location>
        <begin position="34"/>
        <end position="50"/>
    </location>
</feature>
<proteinExistence type="predicted"/>
<evidence type="ECO:0000313" key="2">
    <source>
        <dbReference type="EMBL" id="DAD91100.1"/>
    </source>
</evidence>
<protein>
    <submittedName>
        <fullName evidence="2">Uncharacterized protein</fullName>
    </submittedName>
</protein>
<evidence type="ECO:0000256" key="1">
    <source>
        <dbReference type="SAM" id="Phobius"/>
    </source>
</evidence>
<feature type="transmembrane region" description="Helical" evidence="1">
    <location>
        <begin position="12"/>
        <end position="28"/>
    </location>
</feature>